<dbReference type="SUPFAM" id="SSF50249">
    <property type="entry name" value="Nucleic acid-binding proteins"/>
    <property type="match status" value="1"/>
</dbReference>
<organism evidence="2">
    <name type="scientific">Rhizopus microsporus var. microsporus</name>
    <dbReference type="NCBI Taxonomy" id="86635"/>
    <lineage>
        <taxon>Eukaryota</taxon>
        <taxon>Fungi</taxon>
        <taxon>Fungi incertae sedis</taxon>
        <taxon>Mucoromycota</taxon>
        <taxon>Mucoromycotina</taxon>
        <taxon>Mucoromycetes</taxon>
        <taxon>Mucorales</taxon>
        <taxon>Mucorineae</taxon>
        <taxon>Rhizopodaceae</taxon>
        <taxon>Rhizopus</taxon>
    </lineage>
</organism>
<dbReference type="AlphaFoldDB" id="A0A1X0RHJ2"/>
<evidence type="ECO:0000313" key="2">
    <source>
        <dbReference type="EMBL" id="ORE11328.1"/>
    </source>
</evidence>
<dbReference type="GO" id="GO:0000932">
    <property type="term" value="C:P-body"/>
    <property type="evidence" value="ECO:0007669"/>
    <property type="project" value="TreeGrafter"/>
</dbReference>
<dbReference type="GO" id="GO:0000175">
    <property type="term" value="F:3'-5'-RNA exonuclease activity"/>
    <property type="evidence" value="ECO:0007669"/>
    <property type="project" value="TreeGrafter"/>
</dbReference>
<dbReference type="InterPro" id="IPR001900">
    <property type="entry name" value="RNase_II/R"/>
</dbReference>
<proteinExistence type="predicted"/>
<dbReference type="OrthoDB" id="2285229at2759"/>
<dbReference type="PANTHER" id="PTHR23355">
    <property type="entry name" value="RIBONUCLEASE"/>
    <property type="match status" value="1"/>
</dbReference>
<reference evidence="2" key="1">
    <citation type="journal article" date="2016" name="Proc. Natl. Acad. Sci. U.S.A.">
        <title>Lipid metabolic changes in an early divergent fungus govern the establishment of a mutualistic symbiosis with endobacteria.</title>
        <authorList>
            <person name="Lastovetsky O.A."/>
            <person name="Gaspar M.L."/>
            <person name="Mondo S.J."/>
            <person name="LaButti K.M."/>
            <person name="Sandor L."/>
            <person name="Grigoriev I.V."/>
            <person name="Henry S.A."/>
            <person name="Pawlowska T.E."/>
        </authorList>
    </citation>
    <scope>NUCLEOTIDE SEQUENCE [LARGE SCALE GENOMIC DNA]</scope>
    <source>
        <strain evidence="2">ATCC 52814</strain>
    </source>
</reference>
<dbReference type="VEuPathDB" id="FungiDB:BCV72DRAFT_301159"/>
<gene>
    <name evidence="2" type="ORF">BCV72DRAFT_301159</name>
</gene>
<dbReference type="GO" id="GO:0003723">
    <property type="term" value="F:RNA binding"/>
    <property type="evidence" value="ECO:0007669"/>
    <property type="project" value="InterPro"/>
</dbReference>
<dbReference type="InterPro" id="IPR012340">
    <property type="entry name" value="NA-bd_OB-fold"/>
</dbReference>
<sequence>MLRLIARQAIRHSAKFRQAPQLAIRQKHAERIIPSIVQLQEDSVELKLGSESTALEIVQLPTIKIGDYVEVFRTGQRSGMVVGQRKMSGRLQMLTILLRNGRIYTSRSDHVAFVIPSFHKLPEVTKICPQGLSPEINSEGILQTIPVEYQRAITRYQSLVRANKAIAFPRLERLYNQFSQSSSNTVSLNDLTAYAFQTTDITSLQRHVTFSYLAADNVHFTPTNNVLGSEEWKVRSKAEATEISKIITAIRSNDKTYTDFLERARRILEFYKTHADPVLGTLSRSSIDMVPMYANQLTASDKKFINFIANWIRSPRVVIESPYEIFVPAILKGLKYYDNLFVDRPLAVRFLKEIGMYKPWSNTLLVQETEQIGESYWSERAKENDRKMEEYTKAFLAGDYRGLYPHDACESIRHDFGDLPVYTIDDPSAKEIDDGVSIERIPGDNAWLHVHIADPTTYIPPTHELAQNMQQKVQTVYLPECHFPMLSDTLSGKKFSLGSTAQKNKHGSQYAFTFSAKIDNQGNLLDYKVRPSLVRNVRKIYYDDLDKFLEGKVEIKKDPLINLSKTFSHPSSATFTQNDIQQHSTFSPRYKNDILDILDIADKHTAARTRSGAIAFASPSPVVRVLDNLSLPPLRFSKPEYASHLPPIQVSLDKSLFSPARLMVAETMIIGGRIASKFARDNGVNIIYRGQQWRPDSSPEDLRKREELYAARDPITGFVRYQDMIKVRAALPPATFGTTPDQPHVIMGIMDGYTKTTSPLRRYGDLIIHWQLKASLLKEKEPFSKDYLDKLLPALEARTKQLSGLQQQSQRFWIMQLLQRMNVDGFLSTMEWDCIIAADNRVALNELGGAIEVADATLLDLGIPVRIDKLKRNVQIGEIAKVRICSVDEGRVSAQMIE</sequence>
<feature type="domain" description="RNB" evidence="1">
    <location>
        <begin position="413"/>
        <end position="778"/>
    </location>
</feature>
<dbReference type="InterPro" id="IPR050180">
    <property type="entry name" value="RNR_Ribonuclease"/>
</dbReference>
<dbReference type="Proteomes" id="UP000242414">
    <property type="component" value="Unassembled WGS sequence"/>
</dbReference>
<dbReference type="GO" id="GO:0006402">
    <property type="term" value="P:mRNA catabolic process"/>
    <property type="evidence" value="ECO:0007669"/>
    <property type="project" value="TreeGrafter"/>
</dbReference>
<dbReference type="Pfam" id="PF00773">
    <property type="entry name" value="RNB"/>
    <property type="match status" value="1"/>
</dbReference>
<accession>A0A1X0RHJ2</accession>
<evidence type="ECO:0000259" key="1">
    <source>
        <dbReference type="SMART" id="SM00955"/>
    </source>
</evidence>
<dbReference type="PANTHER" id="PTHR23355:SF65">
    <property type="entry name" value="EXORIBONUCLEASE CYT-4, PUTATIVE (AFU_ORTHOLOGUE AFUA_7G01550)-RELATED"/>
    <property type="match status" value="1"/>
</dbReference>
<name>A0A1X0RHJ2_RHIZD</name>
<protein>
    <submittedName>
        <fullName evidence="2">RNB-domain-containing protein</fullName>
    </submittedName>
</protein>
<dbReference type="EMBL" id="KV921858">
    <property type="protein sequence ID" value="ORE11328.1"/>
    <property type="molecule type" value="Genomic_DNA"/>
</dbReference>
<dbReference type="SMART" id="SM00955">
    <property type="entry name" value="RNB"/>
    <property type="match status" value="1"/>
</dbReference>